<dbReference type="InterPro" id="IPR042095">
    <property type="entry name" value="SUMF_sf"/>
</dbReference>
<dbReference type="GeneID" id="5992968"/>
<dbReference type="SUPFAM" id="SSF56436">
    <property type="entry name" value="C-type lectin-like"/>
    <property type="match status" value="1"/>
</dbReference>
<evidence type="ECO:0000313" key="4">
    <source>
        <dbReference type="Proteomes" id="UP000006564"/>
    </source>
</evidence>
<evidence type="ECO:0000313" key="3">
    <source>
        <dbReference type="EMBL" id="BAE58964.1"/>
    </source>
</evidence>
<dbReference type="EMBL" id="BA000051">
    <property type="protein sequence ID" value="BAE58964.1"/>
    <property type="molecule type" value="Genomic_DNA"/>
</dbReference>
<dbReference type="HOGENOM" id="CLU_006921_1_1_1"/>
<dbReference type="STRING" id="510516.Q2UHK1"/>
<feature type="region of interest" description="Disordered" evidence="1">
    <location>
        <begin position="369"/>
        <end position="389"/>
    </location>
</feature>
<sequence length="510" mass="58152">MGANYPGTPNLTETSQYAFPLKPKDYAPGAVPTLEEWQKLWTAWDLVTLKMFPKEALHEQPIALRNPLIFYLGHIPTLLKSSENLSEDIHLARATKTPPTEPKYYQQIFERGIDPDVDDPSQCHDHSEVPNTWPELSDILVFREKVCARITALYQTQKPWQDRTIGRALWIGFEHEGLHLETFLWMTLMSPNILPPPDIPRPDFIHMAEQAVRVRVENQWFSIKPRTFTIGIEDTDDDSALSPADFFAWDNERNTYEVSVQGFEAQARPASILDYAIYLVKTSQKDCLLVTWSTVSGLPDRSIASSPQSDPVIEEFIDGLALKTVYGLLPVRLALDWPIYTSYNEAEGYAEWAGARLPTLHEARSIHRQVEEENAEKTQESQNSEPASKSIRDDIYTDLTGCNVGFQNFHPTPVTQNGNRLSGQGDLGGAYEWTSSLFEPQPNFKPMDIYQGYSVFDTIIADFMDGKHIVVVGSSWAFHPRIAGKKTFLNWWQKGYPYPWIGIRLVRDRN</sequence>
<evidence type="ECO:0000259" key="2">
    <source>
        <dbReference type="Pfam" id="PF03781"/>
    </source>
</evidence>
<dbReference type="AlphaFoldDB" id="Q2UHK1"/>
<dbReference type="OMA" id="PHQLRHP"/>
<dbReference type="PANTHER" id="PTHR43397">
    <property type="entry name" value="ERGOTHIONEINE BIOSYNTHESIS PROTEIN 1"/>
    <property type="match status" value="1"/>
</dbReference>
<gene>
    <name evidence="3" type="ORF">AO090023000415</name>
</gene>
<accession>Q2UHK1</accession>
<evidence type="ECO:0000256" key="1">
    <source>
        <dbReference type="SAM" id="MobiDB-lite"/>
    </source>
</evidence>
<dbReference type="InterPro" id="IPR016187">
    <property type="entry name" value="CTDL_fold"/>
</dbReference>
<feature type="domain" description="Sulfatase-modifying factor enzyme-like" evidence="2">
    <location>
        <begin position="248"/>
        <end position="507"/>
    </location>
</feature>
<proteinExistence type="predicted"/>
<reference evidence="3 4" key="1">
    <citation type="journal article" date="2005" name="Nature">
        <title>Genome sequencing and analysis of Aspergillus oryzae.</title>
        <authorList>
            <person name="Machida M."/>
            <person name="Asai K."/>
            <person name="Sano M."/>
            <person name="Tanaka T."/>
            <person name="Kumagai T."/>
            <person name="Terai G."/>
            <person name="Kusumoto K."/>
            <person name="Arima T."/>
            <person name="Akita O."/>
            <person name="Kashiwagi Y."/>
            <person name="Abe K."/>
            <person name="Gomi K."/>
            <person name="Horiuchi H."/>
            <person name="Kitamoto K."/>
            <person name="Kobayashi T."/>
            <person name="Takeuchi M."/>
            <person name="Denning D.W."/>
            <person name="Galagan J.E."/>
            <person name="Nierman W.C."/>
            <person name="Yu J."/>
            <person name="Archer D.B."/>
            <person name="Bennett J.W."/>
            <person name="Bhatnagar D."/>
            <person name="Cleveland T.E."/>
            <person name="Fedorova N.D."/>
            <person name="Gotoh O."/>
            <person name="Horikawa H."/>
            <person name="Hosoyama A."/>
            <person name="Ichinomiya M."/>
            <person name="Igarashi R."/>
            <person name="Iwashita K."/>
            <person name="Juvvadi P.R."/>
            <person name="Kato M."/>
            <person name="Kato Y."/>
            <person name="Kin T."/>
            <person name="Kokubun A."/>
            <person name="Maeda H."/>
            <person name="Maeyama N."/>
            <person name="Maruyama J."/>
            <person name="Nagasaki H."/>
            <person name="Nakajima T."/>
            <person name="Oda K."/>
            <person name="Okada K."/>
            <person name="Paulsen I."/>
            <person name="Sakamoto K."/>
            <person name="Sawano T."/>
            <person name="Takahashi M."/>
            <person name="Takase K."/>
            <person name="Terabayashi Y."/>
            <person name="Wortman J."/>
            <person name="Yamada O."/>
            <person name="Yamagata Y."/>
            <person name="Anazawa H."/>
            <person name="Hata Y."/>
            <person name="Koide Y."/>
            <person name="Komori T."/>
            <person name="Koyama Y."/>
            <person name="Minetoki T."/>
            <person name="Suharnan S."/>
            <person name="Tanaka A."/>
            <person name="Isono K."/>
            <person name="Kuhara S."/>
            <person name="Ogasawara N."/>
            <person name="Kikuchi H."/>
        </authorList>
    </citation>
    <scope>NUCLEOTIDE SEQUENCE [LARGE SCALE GENOMIC DNA]</scope>
    <source>
        <strain evidence="4">ATCC 42149 / RIB 40</strain>
    </source>
</reference>
<dbReference type="Proteomes" id="UP000006564">
    <property type="component" value="Chromosome 3"/>
</dbReference>
<name>Q2UHK1_ASPOR</name>
<dbReference type="VEuPathDB" id="FungiDB:AO090023000415"/>
<dbReference type="Pfam" id="PF03781">
    <property type="entry name" value="FGE-sulfatase"/>
    <property type="match status" value="1"/>
</dbReference>
<dbReference type="InterPro" id="IPR005532">
    <property type="entry name" value="SUMF_dom"/>
</dbReference>
<dbReference type="Gene3D" id="3.90.1580.10">
    <property type="entry name" value="paralog of FGE (formylglycine-generating enzyme)"/>
    <property type="match status" value="1"/>
</dbReference>
<dbReference type="EMBL" id="AP007157">
    <property type="protein sequence ID" value="BAE58964.1"/>
    <property type="molecule type" value="Genomic_DNA"/>
</dbReference>
<keyword evidence="4" id="KW-1185">Reference proteome</keyword>
<protein>
    <submittedName>
        <fullName evidence="3">DNA, SC023</fullName>
    </submittedName>
</protein>
<feature type="compositionally biased region" description="Basic and acidic residues" evidence="1">
    <location>
        <begin position="369"/>
        <end position="379"/>
    </location>
</feature>
<dbReference type="InterPro" id="IPR051128">
    <property type="entry name" value="EgtD_Methyltrsf_superfamily"/>
</dbReference>
<dbReference type="KEGG" id="aor:AO090023000415"/>
<dbReference type="PANTHER" id="PTHR43397:SF1">
    <property type="entry name" value="ERGOTHIONEINE BIOSYNTHESIS PROTEIN 1"/>
    <property type="match status" value="1"/>
</dbReference>
<organism evidence="3 4">
    <name type="scientific">Aspergillus oryzae (strain ATCC 42149 / RIB 40)</name>
    <name type="common">Yellow koji mold</name>
    <dbReference type="NCBI Taxonomy" id="510516"/>
    <lineage>
        <taxon>Eukaryota</taxon>
        <taxon>Fungi</taxon>
        <taxon>Dikarya</taxon>
        <taxon>Ascomycota</taxon>
        <taxon>Pezizomycotina</taxon>
        <taxon>Eurotiomycetes</taxon>
        <taxon>Eurotiomycetidae</taxon>
        <taxon>Eurotiales</taxon>
        <taxon>Aspergillaceae</taxon>
        <taxon>Aspergillus</taxon>
        <taxon>Aspergillus subgen. Circumdati</taxon>
    </lineage>
</organism>
<dbReference type="RefSeq" id="XP_023090592.1">
    <property type="nucleotide sequence ID" value="XM_023235584.1"/>
</dbReference>